<keyword evidence="4" id="KW-0175">Coiled coil</keyword>
<evidence type="ECO:0000256" key="3">
    <source>
        <dbReference type="HAMAP-Rule" id="MF_00040"/>
    </source>
</evidence>
<dbReference type="InterPro" id="IPR023584">
    <property type="entry name" value="Ribosome_recyc_fac_dom"/>
</dbReference>
<dbReference type="SUPFAM" id="SSF55194">
    <property type="entry name" value="Ribosome recycling factor, RRF"/>
    <property type="match status" value="1"/>
</dbReference>
<sequence length="186" mass="20891">MTSIEIQNETKKKMEKTLDLLKEEFKSIRTGRATPGLVENVRVSCYGSLTPIKQIANITAPEPQLIIISPYDPSILKDIDKAISQSDLGLTTNTDGKIIRVLIPPLSGDRRGKIVSQIKDMTEASKISIRNIRRDANKHIDKEEKDSVLTEDEAKKAKDQIQKFIHENEAKINELLTQKTGEILTI</sequence>
<dbReference type="Proteomes" id="UP000030652">
    <property type="component" value="Unassembled WGS sequence"/>
</dbReference>
<dbReference type="PANTHER" id="PTHR20982:SF3">
    <property type="entry name" value="MITOCHONDRIAL RIBOSOME RECYCLING FACTOR PSEUDO 1"/>
    <property type="match status" value="1"/>
</dbReference>
<dbReference type="HAMAP" id="MF_00040">
    <property type="entry name" value="RRF"/>
    <property type="match status" value="1"/>
</dbReference>
<dbReference type="InterPro" id="IPR036191">
    <property type="entry name" value="RRF_sf"/>
</dbReference>
<feature type="coiled-coil region" evidence="4">
    <location>
        <begin position="140"/>
        <end position="174"/>
    </location>
</feature>
<dbReference type="FunFam" id="3.30.1360.40:FF:000001">
    <property type="entry name" value="Ribosome-recycling factor"/>
    <property type="match status" value="1"/>
</dbReference>
<keyword evidence="2 3" id="KW-0648">Protein biosynthesis</keyword>
<comment type="function">
    <text evidence="3">Responsible for the release of ribosomes from messenger RNA at the termination of protein biosynthesis. May increase the efficiency of translation by recycling ribosomes from one round of translation to another.</text>
</comment>
<reference evidence="6 7" key="1">
    <citation type="submission" date="2014-10" db="EMBL/GenBank/DDBJ databases">
        <title>Draft genome of anammox bacterium scalindua brodae, obtained using differential coverage binning of sequence data from two enrichment reactors.</title>
        <authorList>
            <person name="Speth D.R."/>
            <person name="Russ L."/>
            <person name="Kartal B."/>
            <person name="Op den Camp H.J."/>
            <person name="Dutilh B.E."/>
            <person name="Jetten M.S."/>
        </authorList>
    </citation>
    <scope>NUCLEOTIDE SEQUENCE [LARGE SCALE GENOMIC DNA]</scope>
    <source>
        <strain evidence="6">RU1</strain>
    </source>
</reference>
<feature type="domain" description="Ribosome recycling factor" evidence="5">
    <location>
        <begin position="21"/>
        <end position="184"/>
    </location>
</feature>
<comment type="caution">
    <text evidence="6">The sequence shown here is derived from an EMBL/GenBank/DDBJ whole genome shotgun (WGS) entry which is preliminary data.</text>
</comment>
<dbReference type="PATRIC" id="fig|237368.3.peg.2085"/>
<organism evidence="6 7">
    <name type="scientific">Candidatus Scalindua brodae</name>
    <dbReference type="NCBI Taxonomy" id="237368"/>
    <lineage>
        <taxon>Bacteria</taxon>
        <taxon>Pseudomonadati</taxon>
        <taxon>Planctomycetota</taxon>
        <taxon>Candidatus Brocadiia</taxon>
        <taxon>Candidatus Brocadiales</taxon>
        <taxon>Candidatus Scalinduaceae</taxon>
        <taxon>Candidatus Scalindua</taxon>
    </lineage>
</organism>
<evidence type="ECO:0000313" key="7">
    <source>
        <dbReference type="Proteomes" id="UP000030652"/>
    </source>
</evidence>
<dbReference type="EMBL" id="JRYO01000135">
    <property type="protein sequence ID" value="KHE92362.1"/>
    <property type="molecule type" value="Genomic_DNA"/>
</dbReference>
<evidence type="ECO:0000256" key="2">
    <source>
        <dbReference type="ARBA" id="ARBA00022917"/>
    </source>
</evidence>
<keyword evidence="3" id="KW-0963">Cytoplasm</keyword>
<dbReference type="Gene3D" id="3.30.1360.40">
    <property type="match status" value="1"/>
</dbReference>
<gene>
    <name evidence="3" type="primary">frr</name>
    <name evidence="6" type="ORF">SCABRO_01919</name>
</gene>
<name>A0A0B0EH21_9BACT</name>
<dbReference type="NCBIfam" id="TIGR00496">
    <property type="entry name" value="frr"/>
    <property type="match status" value="1"/>
</dbReference>
<dbReference type="PANTHER" id="PTHR20982">
    <property type="entry name" value="RIBOSOME RECYCLING FACTOR"/>
    <property type="match status" value="1"/>
</dbReference>
<dbReference type="AlphaFoldDB" id="A0A0B0EH21"/>
<proteinExistence type="inferred from homology"/>
<evidence type="ECO:0000256" key="1">
    <source>
        <dbReference type="ARBA" id="ARBA00005912"/>
    </source>
</evidence>
<evidence type="ECO:0000256" key="4">
    <source>
        <dbReference type="SAM" id="Coils"/>
    </source>
</evidence>
<evidence type="ECO:0000259" key="5">
    <source>
        <dbReference type="Pfam" id="PF01765"/>
    </source>
</evidence>
<dbReference type="GO" id="GO:0043023">
    <property type="term" value="F:ribosomal large subunit binding"/>
    <property type="evidence" value="ECO:0007669"/>
    <property type="project" value="TreeGrafter"/>
</dbReference>
<dbReference type="CDD" id="cd00520">
    <property type="entry name" value="RRF"/>
    <property type="match status" value="1"/>
</dbReference>
<protein>
    <recommendedName>
        <fullName evidence="3">Ribosome-recycling factor</fullName>
        <shortName evidence="3">RRF</shortName>
    </recommendedName>
    <alternativeName>
        <fullName evidence="3">Ribosome-releasing factor</fullName>
    </alternativeName>
</protein>
<comment type="subcellular location">
    <subcellularLocation>
        <location evidence="3">Cytoplasm</location>
    </subcellularLocation>
</comment>
<dbReference type="Gene3D" id="1.10.132.20">
    <property type="entry name" value="Ribosome-recycling factor"/>
    <property type="match status" value="1"/>
</dbReference>
<dbReference type="Pfam" id="PF01765">
    <property type="entry name" value="RRF"/>
    <property type="match status" value="1"/>
</dbReference>
<accession>A0A0B0EH21</accession>
<dbReference type="eggNOG" id="COG0233">
    <property type="taxonomic scope" value="Bacteria"/>
</dbReference>
<evidence type="ECO:0000313" key="6">
    <source>
        <dbReference type="EMBL" id="KHE92362.1"/>
    </source>
</evidence>
<comment type="similarity">
    <text evidence="1 3">Belongs to the RRF family.</text>
</comment>
<dbReference type="GO" id="GO:0005737">
    <property type="term" value="C:cytoplasm"/>
    <property type="evidence" value="ECO:0007669"/>
    <property type="project" value="UniProtKB-SubCell"/>
</dbReference>
<dbReference type="InterPro" id="IPR002661">
    <property type="entry name" value="Ribosome_recyc_fac"/>
</dbReference>
<dbReference type="GO" id="GO:0006415">
    <property type="term" value="P:translational termination"/>
    <property type="evidence" value="ECO:0007669"/>
    <property type="project" value="UniProtKB-UniRule"/>
</dbReference>